<evidence type="ECO:0000313" key="1">
    <source>
        <dbReference type="EMBL" id="GMN73413.1"/>
    </source>
</evidence>
<proteinExistence type="predicted"/>
<dbReference type="AlphaFoldDB" id="A0AA88JE24"/>
<dbReference type="EMBL" id="BTGU01011936">
    <property type="protein sequence ID" value="GMN73413.1"/>
    <property type="molecule type" value="Genomic_DNA"/>
</dbReference>
<gene>
    <name evidence="1" type="ORF">TIFTF001_053025</name>
</gene>
<reference evidence="1" key="1">
    <citation type="submission" date="2023-07" db="EMBL/GenBank/DDBJ databases">
        <title>draft genome sequence of fig (Ficus carica).</title>
        <authorList>
            <person name="Takahashi T."/>
            <person name="Nishimura K."/>
        </authorList>
    </citation>
    <scope>NUCLEOTIDE SEQUENCE</scope>
</reference>
<accession>A0AA88JE24</accession>
<name>A0AA88JE24_FICCA</name>
<sequence>MRIEIGLRYWVEVSGLQSGFGMGVEVRFQDGGRGRVLVSDSGQGFWKSLRMGYRTGVGVRFPIGQGSVFEPCFGVVVRVRLQDGFRYWVGFRDSNST</sequence>
<organism evidence="1 2">
    <name type="scientific">Ficus carica</name>
    <name type="common">Common fig</name>
    <dbReference type="NCBI Taxonomy" id="3494"/>
    <lineage>
        <taxon>Eukaryota</taxon>
        <taxon>Viridiplantae</taxon>
        <taxon>Streptophyta</taxon>
        <taxon>Embryophyta</taxon>
        <taxon>Tracheophyta</taxon>
        <taxon>Spermatophyta</taxon>
        <taxon>Magnoliopsida</taxon>
        <taxon>eudicotyledons</taxon>
        <taxon>Gunneridae</taxon>
        <taxon>Pentapetalae</taxon>
        <taxon>rosids</taxon>
        <taxon>fabids</taxon>
        <taxon>Rosales</taxon>
        <taxon>Moraceae</taxon>
        <taxon>Ficeae</taxon>
        <taxon>Ficus</taxon>
    </lineage>
</organism>
<evidence type="ECO:0000313" key="2">
    <source>
        <dbReference type="Proteomes" id="UP001187192"/>
    </source>
</evidence>
<keyword evidence="2" id="KW-1185">Reference proteome</keyword>
<comment type="caution">
    <text evidence="1">The sequence shown here is derived from an EMBL/GenBank/DDBJ whole genome shotgun (WGS) entry which is preliminary data.</text>
</comment>
<dbReference type="Proteomes" id="UP001187192">
    <property type="component" value="Unassembled WGS sequence"/>
</dbReference>
<protein>
    <submittedName>
        <fullName evidence="1">Uncharacterized protein</fullName>
    </submittedName>
</protein>